<accession>A0A1I0M9N1</accession>
<dbReference type="Gene3D" id="3.40.50.150">
    <property type="entry name" value="Vaccinia Virus protein VP39"/>
    <property type="match status" value="1"/>
</dbReference>
<dbReference type="InterPro" id="IPR029063">
    <property type="entry name" value="SAM-dependent_MTases_sf"/>
</dbReference>
<dbReference type="RefSeq" id="WP_090256512.1">
    <property type="nucleotide sequence ID" value="NZ_FOIR01000001.1"/>
</dbReference>
<proteinExistence type="predicted"/>
<dbReference type="GO" id="GO:0008757">
    <property type="term" value="F:S-adenosylmethionine-dependent methyltransferase activity"/>
    <property type="evidence" value="ECO:0007669"/>
    <property type="project" value="InterPro"/>
</dbReference>
<dbReference type="STRING" id="1267423.SAMN05216290_0183"/>
<dbReference type="AlphaFoldDB" id="A0A1I0M9N1"/>
<dbReference type="EMBL" id="FOIR01000001">
    <property type="protein sequence ID" value="SEV84828.1"/>
    <property type="molecule type" value="Genomic_DNA"/>
</dbReference>
<keyword evidence="2" id="KW-0489">Methyltransferase</keyword>
<keyword evidence="3" id="KW-1185">Reference proteome</keyword>
<dbReference type="CDD" id="cd02440">
    <property type="entry name" value="AdoMet_MTases"/>
    <property type="match status" value="1"/>
</dbReference>
<evidence type="ECO:0000313" key="3">
    <source>
        <dbReference type="Proteomes" id="UP000199437"/>
    </source>
</evidence>
<dbReference type="Proteomes" id="UP000199437">
    <property type="component" value="Unassembled WGS sequence"/>
</dbReference>
<protein>
    <submittedName>
        <fullName evidence="2">Methyltransferase domain-containing protein</fullName>
    </submittedName>
</protein>
<name>A0A1I0M9N1_9BACT</name>
<evidence type="ECO:0000313" key="2">
    <source>
        <dbReference type="EMBL" id="SEV84828.1"/>
    </source>
</evidence>
<dbReference type="OrthoDB" id="3896938at2"/>
<dbReference type="Pfam" id="PF08241">
    <property type="entry name" value="Methyltransf_11"/>
    <property type="match status" value="1"/>
</dbReference>
<gene>
    <name evidence="2" type="ORF">SAMN05216290_0183</name>
</gene>
<sequence>MATYTTEIASDQLVSDNPIHQRLLQAYYLAMPYVSGSLLELGCGEGRGVALLSPLVEHYTALDKIQEVIDKLKPKFPEVTFEQAVFPPFSNLSDNTFDSIVSFQVIEHVKKDAEFLAEIHRVLKPGGTAVLTTPNIKKTLTRNPWHVREYTAQQLTDLAKKYFSEVEVKGVAGNEKVMEYYAQNKKSVERITRFDILNLQYRLPAPILRIPYDILNRMNRNKLNKGNTGLVAEINHDDYFLSENADEALDLFLVVKK</sequence>
<dbReference type="GeneID" id="99984947"/>
<dbReference type="PANTHER" id="PTHR43861">
    <property type="entry name" value="TRANS-ACONITATE 2-METHYLTRANSFERASE-RELATED"/>
    <property type="match status" value="1"/>
</dbReference>
<dbReference type="SUPFAM" id="SSF53335">
    <property type="entry name" value="S-adenosyl-L-methionine-dependent methyltransferases"/>
    <property type="match status" value="1"/>
</dbReference>
<organism evidence="2 3">
    <name type="scientific">Roseivirga pacifica</name>
    <dbReference type="NCBI Taxonomy" id="1267423"/>
    <lineage>
        <taxon>Bacteria</taxon>
        <taxon>Pseudomonadati</taxon>
        <taxon>Bacteroidota</taxon>
        <taxon>Cytophagia</taxon>
        <taxon>Cytophagales</taxon>
        <taxon>Roseivirgaceae</taxon>
        <taxon>Roseivirga</taxon>
    </lineage>
</organism>
<reference evidence="3" key="1">
    <citation type="submission" date="2016-10" db="EMBL/GenBank/DDBJ databases">
        <authorList>
            <person name="Varghese N."/>
            <person name="Submissions S."/>
        </authorList>
    </citation>
    <scope>NUCLEOTIDE SEQUENCE [LARGE SCALE GENOMIC DNA]</scope>
    <source>
        <strain evidence="3">CGMCC 1.12402</strain>
    </source>
</reference>
<feature type="domain" description="Methyltransferase type 11" evidence="1">
    <location>
        <begin position="39"/>
        <end position="130"/>
    </location>
</feature>
<evidence type="ECO:0000259" key="1">
    <source>
        <dbReference type="Pfam" id="PF08241"/>
    </source>
</evidence>
<dbReference type="GO" id="GO:0032259">
    <property type="term" value="P:methylation"/>
    <property type="evidence" value="ECO:0007669"/>
    <property type="project" value="UniProtKB-KW"/>
</dbReference>
<dbReference type="InterPro" id="IPR013216">
    <property type="entry name" value="Methyltransf_11"/>
</dbReference>
<keyword evidence="2" id="KW-0808">Transferase</keyword>